<reference evidence="1 2" key="1">
    <citation type="submission" date="2015-06" db="EMBL/GenBank/DDBJ databases">
        <title>Cloning and characterization of the uncialamcin biosynthetic gene cluster.</title>
        <authorList>
            <person name="Yan X."/>
            <person name="Huang T."/>
            <person name="Ge H."/>
            <person name="Shen B."/>
        </authorList>
    </citation>
    <scope>NUCLEOTIDE SEQUENCE [LARGE SCALE GENOMIC DNA]</scope>
    <source>
        <strain evidence="1 2">DCA2648</strain>
    </source>
</reference>
<dbReference type="EMBL" id="LFBV01000001">
    <property type="protein sequence ID" value="OKH95417.1"/>
    <property type="molecule type" value="Genomic_DNA"/>
</dbReference>
<dbReference type="Proteomes" id="UP000186455">
    <property type="component" value="Unassembled WGS sequence"/>
</dbReference>
<accession>A0A1Q4VC65</accession>
<evidence type="ECO:0000313" key="1">
    <source>
        <dbReference type="EMBL" id="OKH95417.1"/>
    </source>
</evidence>
<protein>
    <recommendedName>
        <fullName evidence="3">Phage gp6-like head-tail connector protein</fullName>
    </recommendedName>
</protein>
<organism evidence="1 2">
    <name type="scientific">Streptomyces uncialis</name>
    <dbReference type="NCBI Taxonomy" id="1048205"/>
    <lineage>
        <taxon>Bacteria</taxon>
        <taxon>Bacillati</taxon>
        <taxon>Actinomycetota</taxon>
        <taxon>Actinomycetes</taxon>
        <taxon>Kitasatosporales</taxon>
        <taxon>Streptomycetaceae</taxon>
        <taxon>Streptomyces</taxon>
    </lineage>
</organism>
<evidence type="ECO:0008006" key="3">
    <source>
        <dbReference type="Google" id="ProtNLM"/>
    </source>
</evidence>
<gene>
    <name evidence="1" type="ORF">AB852_00700</name>
</gene>
<dbReference type="AlphaFoldDB" id="A0A1Q4VC65"/>
<sequence length="183" mass="20046">MLATVDDVAARLGRPATIEERPRIEAFLTDVSAFVEDYCGRDFNQHQDETFVLVPTAETLLVIPPRYLPNLVVGAVRFDRGKPLADWSRNGSSLWRARGWAEGSAVSVIGSWGHDKPPAAVKAIVCAEVIRWLAVSPGVVSERVGDLEIEFGSSSVTQALSPAAMASLRRYRRRAGSLTLRRT</sequence>
<dbReference type="RefSeq" id="WP_073782514.1">
    <property type="nucleotide sequence ID" value="NZ_LFBV01000001.1"/>
</dbReference>
<evidence type="ECO:0000313" key="2">
    <source>
        <dbReference type="Proteomes" id="UP000186455"/>
    </source>
</evidence>
<keyword evidence="2" id="KW-1185">Reference proteome</keyword>
<comment type="caution">
    <text evidence="1">The sequence shown here is derived from an EMBL/GenBank/DDBJ whole genome shotgun (WGS) entry which is preliminary data.</text>
</comment>
<proteinExistence type="predicted"/>
<name>A0A1Q4VC65_9ACTN</name>